<evidence type="ECO:0000256" key="1">
    <source>
        <dbReference type="ARBA" id="ARBA00005851"/>
    </source>
</evidence>
<name>A0A1D2M7E6_ORCCI</name>
<dbReference type="OrthoDB" id="255819at2759"/>
<dbReference type="InterPro" id="IPR001398">
    <property type="entry name" value="Macrophage_inhib_fac"/>
</dbReference>
<dbReference type="AlphaFoldDB" id="A0A1D2M7E6"/>
<evidence type="ECO:0000313" key="3">
    <source>
        <dbReference type="Proteomes" id="UP000094527"/>
    </source>
</evidence>
<dbReference type="EMBL" id="LJIJ01003086">
    <property type="protein sequence ID" value="ODM88888.1"/>
    <property type="molecule type" value="Genomic_DNA"/>
</dbReference>
<dbReference type="InterPro" id="IPR014347">
    <property type="entry name" value="Tautomerase/MIF_sf"/>
</dbReference>
<proteinExistence type="inferred from homology"/>
<organism evidence="2 3">
    <name type="scientific">Orchesella cincta</name>
    <name type="common">Springtail</name>
    <name type="synonym">Podura cincta</name>
    <dbReference type="NCBI Taxonomy" id="48709"/>
    <lineage>
        <taxon>Eukaryota</taxon>
        <taxon>Metazoa</taxon>
        <taxon>Ecdysozoa</taxon>
        <taxon>Arthropoda</taxon>
        <taxon>Hexapoda</taxon>
        <taxon>Collembola</taxon>
        <taxon>Entomobryomorpha</taxon>
        <taxon>Entomobryoidea</taxon>
        <taxon>Orchesellidae</taxon>
        <taxon>Orchesellinae</taxon>
        <taxon>Orchesella</taxon>
    </lineage>
</organism>
<comment type="caution">
    <text evidence="2">The sequence shown here is derived from an EMBL/GenBank/DDBJ whole genome shotgun (WGS) entry which is preliminary data.</text>
</comment>
<sequence>MPVLRIHTNVARSKIPATLPKELCEAIAKSLGRGVDSCNCVINHLVSWGGELSHVKVGFVGIWWPGS</sequence>
<comment type="similarity">
    <text evidence="1">Belongs to the MIF family.</text>
</comment>
<reference evidence="2 3" key="1">
    <citation type="journal article" date="2016" name="Genome Biol. Evol.">
        <title>Gene Family Evolution Reflects Adaptation to Soil Environmental Stressors in the Genome of the Collembolan Orchesella cincta.</title>
        <authorList>
            <person name="Faddeeva-Vakhrusheva A."/>
            <person name="Derks M.F."/>
            <person name="Anvar S.Y."/>
            <person name="Agamennone V."/>
            <person name="Suring W."/>
            <person name="Smit S."/>
            <person name="van Straalen N.M."/>
            <person name="Roelofs D."/>
        </authorList>
    </citation>
    <scope>NUCLEOTIDE SEQUENCE [LARGE SCALE GENOMIC DNA]</scope>
    <source>
        <tissue evidence="2">Mixed pool</tissue>
    </source>
</reference>
<dbReference type="Pfam" id="PF01187">
    <property type="entry name" value="MIF"/>
    <property type="match status" value="1"/>
</dbReference>
<evidence type="ECO:0000313" key="2">
    <source>
        <dbReference type="EMBL" id="ODM88888.1"/>
    </source>
</evidence>
<gene>
    <name evidence="2" type="ORF">Ocin01_17794</name>
</gene>
<dbReference type="Proteomes" id="UP000094527">
    <property type="component" value="Unassembled WGS sequence"/>
</dbReference>
<accession>A0A1D2M7E6</accession>
<dbReference type="Gene3D" id="3.30.429.10">
    <property type="entry name" value="Macrophage Migration Inhibitory Factor"/>
    <property type="match status" value="1"/>
</dbReference>
<protein>
    <submittedName>
        <fullName evidence="2">D-dopachrome decarboxylase</fullName>
    </submittedName>
</protein>
<keyword evidence="3" id="KW-1185">Reference proteome</keyword>
<dbReference type="SUPFAM" id="SSF55331">
    <property type="entry name" value="Tautomerase/MIF"/>
    <property type="match status" value="1"/>
</dbReference>